<accession>C5C446</accession>
<organism evidence="4 5">
    <name type="scientific">Beutenbergia cavernae (strain ATCC BAA-8 / DSM 12333 / CCUG 43141 / JCM 11478 / NBRC 16432 / NCIMB 13614 / HKI 0122)</name>
    <dbReference type="NCBI Taxonomy" id="471853"/>
    <lineage>
        <taxon>Bacteria</taxon>
        <taxon>Bacillati</taxon>
        <taxon>Actinomycetota</taxon>
        <taxon>Actinomycetes</taxon>
        <taxon>Micrococcales</taxon>
        <taxon>Beutenbergiaceae</taxon>
        <taxon>Beutenbergia</taxon>
    </lineage>
</organism>
<keyword evidence="5" id="KW-1185">Reference proteome</keyword>
<keyword evidence="2" id="KW-0413">Isomerase</keyword>
<proteinExistence type="predicted"/>
<dbReference type="EMBL" id="CP001618">
    <property type="protein sequence ID" value="ACQ79959.1"/>
    <property type="molecule type" value="Genomic_DNA"/>
</dbReference>
<dbReference type="InterPro" id="IPR023750">
    <property type="entry name" value="RbsD-like_sf"/>
</dbReference>
<dbReference type="PANTHER" id="PTHR31690:SF4">
    <property type="entry name" value="FUCOSE MUTAROTASE"/>
    <property type="match status" value="1"/>
</dbReference>
<gene>
    <name evidence="4" type="ordered locus">Bcav_1703</name>
</gene>
<dbReference type="InterPro" id="IPR007721">
    <property type="entry name" value="RbsD_FucU"/>
</dbReference>
<dbReference type="Gene3D" id="3.40.1650.10">
    <property type="entry name" value="RbsD-like domain"/>
    <property type="match status" value="1"/>
</dbReference>
<sequence>MLSGIHPLLTGSLLAALDAMGHSDAVVVADAHFPAARLAARLVELPGTTAPQVVEALCTVLPLDDGPDAAVLMDAPERQPVQDELVTAAGAPESSGIDRFAFYDAAAQAFLVVRTGETRAYGNLLLRKGLARGLER</sequence>
<dbReference type="GO" id="GO:0062193">
    <property type="term" value="F:D-ribose pyranase activity"/>
    <property type="evidence" value="ECO:0007669"/>
    <property type="project" value="UniProtKB-EC"/>
</dbReference>
<dbReference type="SUPFAM" id="SSF102546">
    <property type="entry name" value="RbsD-like"/>
    <property type="match status" value="1"/>
</dbReference>
<dbReference type="GO" id="GO:0006004">
    <property type="term" value="P:fucose metabolic process"/>
    <property type="evidence" value="ECO:0007669"/>
    <property type="project" value="TreeGrafter"/>
</dbReference>
<evidence type="ECO:0000313" key="5">
    <source>
        <dbReference type="Proteomes" id="UP000007962"/>
    </source>
</evidence>
<dbReference type="OrthoDB" id="9805009at2"/>
<evidence type="ECO:0000256" key="1">
    <source>
        <dbReference type="ARBA" id="ARBA00000223"/>
    </source>
</evidence>
<dbReference type="GO" id="GO:0036373">
    <property type="term" value="F:L-fucose mutarotase activity"/>
    <property type="evidence" value="ECO:0007669"/>
    <property type="project" value="UniProtKB-EC"/>
</dbReference>
<evidence type="ECO:0000256" key="2">
    <source>
        <dbReference type="ARBA" id="ARBA00023235"/>
    </source>
</evidence>
<dbReference type="Proteomes" id="UP000007962">
    <property type="component" value="Chromosome"/>
</dbReference>
<dbReference type="eggNOG" id="COG4154">
    <property type="taxonomic scope" value="Bacteria"/>
</dbReference>
<dbReference type="KEGG" id="bcv:Bcav_1703"/>
<comment type="catalytic activity">
    <reaction evidence="3">
        <text>alpha-L-fucose = beta-L-fucose</text>
        <dbReference type="Rhea" id="RHEA:25580"/>
        <dbReference type="ChEBI" id="CHEBI:42548"/>
        <dbReference type="ChEBI" id="CHEBI:42589"/>
        <dbReference type="EC" id="5.1.3.29"/>
    </reaction>
</comment>
<reference evidence="4 5" key="1">
    <citation type="journal article" date="2009" name="Stand. Genomic Sci.">
        <title>Complete genome sequence of Beutenbergia cavernae type strain (HKI 0122).</title>
        <authorList>
            <person name="Land M."/>
            <person name="Pukall R."/>
            <person name="Abt B."/>
            <person name="Goker M."/>
            <person name="Rohde M."/>
            <person name="Glavina Del Rio T."/>
            <person name="Tice H."/>
            <person name="Copeland A."/>
            <person name="Cheng J.F."/>
            <person name="Lucas S."/>
            <person name="Chen F."/>
            <person name="Nolan M."/>
            <person name="Bruce D."/>
            <person name="Goodwin L."/>
            <person name="Pitluck S."/>
            <person name="Ivanova N."/>
            <person name="Mavromatis K."/>
            <person name="Ovchinnikova G."/>
            <person name="Pati A."/>
            <person name="Chen A."/>
            <person name="Palaniappan K."/>
            <person name="Hauser L."/>
            <person name="Chang Y.J."/>
            <person name="Jefferies C.C."/>
            <person name="Saunders E."/>
            <person name="Brettin T."/>
            <person name="Detter J.C."/>
            <person name="Han C."/>
            <person name="Chain P."/>
            <person name="Bristow J."/>
            <person name="Eisen J.A."/>
            <person name="Markowitz V."/>
            <person name="Hugenholtz P."/>
            <person name="Kyrpides N.C."/>
            <person name="Klenk H.P."/>
            <person name="Lapidus A."/>
        </authorList>
    </citation>
    <scope>NUCLEOTIDE SEQUENCE [LARGE SCALE GENOMIC DNA]</scope>
    <source>
        <strain evidence="5">ATCC BAA-8 / DSM 12333 / NBRC 16432</strain>
    </source>
</reference>
<dbReference type="Pfam" id="PF05025">
    <property type="entry name" value="RbsD_FucU"/>
    <property type="match status" value="1"/>
</dbReference>
<evidence type="ECO:0000256" key="3">
    <source>
        <dbReference type="ARBA" id="ARBA00036324"/>
    </source>
</evidence>
<dbReference type="HOGENOM" id="CLU_120075_1_0_11"/>
<protein>
    <submittedName>
        <fullName evidence="4">RbsD or FucU transport</fullName>
    </submittedName>
</protein>
<name>C5C446_BEUC1</name>
<dbReference type="STRING" id="471853.Bcav_1703"/>
<comment type="catalytic activity">
    <reaction evidence="1">
        <text>beta-D-ribopyranose = beta-D-ribofuranose</text>
        <dbReference type="Rhea" id="RHEA:25432"/>
        <dbReference type="ChEBI" id="CHEBI:27476"/>
        <dbReference type="ChEBI" id="CHEBI:47002"/>
        <dbReference type="EC" id="5.4.99.62"/>
    </reaction>
</comment>
<dbReference type="InterPro" id="IPR050443">
    <property type="entry name" value="RbsD/FucU_mutarotase"/>
</dbReference>
<dbReference type="PANTHER" id="PTHR31690">
    <property type="entry name" value="FUCOSE MUTAROTASE"/>
    <property type="match status" value="1"/>
</dbReference>
<evidence type="ECO:0000313" key="4">
    <source>
        <dbReference type="EMBL" id="ACQ79959.1"/>
    </source>
</evidence>
<dbReference type="RefSeq" id="WP_015882199.1">
    <property type="nucleotide sequence ID" value="NC_012669.1"/>
</dbReference>
<dbReference type="AlphaFoldDB" id="C5C446"/>
<dbReference type="GO" id="GO:0042806">
    <property type="term" value="F:fucose binding"/>
    <property type="evidence" value="ECO:0007669"/>
    <property type="project" value="TreeGrafter"/>
</dbReference>